<dbReference type="InterPro" id="IPR009006">
    <property type="entry name" value="Ala_racemase/Decarboxylase_C"/>
</dbReference>
<dbReference type="PROSITE" id="PS00879">
    <property type="entry name" value="ODR_DC_2_2"/>
    <property type="match status" value="1"/>
</dbReference>
<evidence type="ECO:0000259" key="12">
    <source>
        <dbReference type="Pfam" id="PF02784"/>
    </source>
</evidence>
<keyword evidence="5" id="KW-0457">Lysine biosynthesis</keyword>
<comment type="catalytic activity">
    <reaction evidence="7">
        <text>meso-2,6-diaminopimelate + H(+) = L-lysine + CO2</text>
        <dbReference type="Rhea" id="RHEA:15101"/>
        <dbReference type="ChEBI" id="CHEBI:15378"/>
        <dbReference type="ChEBI" id="CHEBI:16526"/>
        <dbReference type="ChEBI" id="CHEBI:32551"/>
        <dbReference type="ChEBI" id="CHEBI:57791"/>
        <dbReference type="EC" id="4.1.1.20"/>
    </reaction>
</comment>
<evidence type="ECO:0000256" key="6">
    <source>
        <dbReference type="ARBA" id="ARBA00023239"/>
    </source>
</evidence>
<organism evidence="13">
    <name type="scientific">hydrothermal vent metagenome</name>
    <dbReference type="NCBI Taxonomy" id="652676"/>
    <lineage>
        <taxon>unclassified sequences</taxon>
        <taxon>metagenomes</taxon>
        <taxon>ecological metagenomes</taxon>
    </lineage>
</organism>
<dbReference type="Pfam" id="PF00278">
    <property type="entry name" value="Orn_DAP_Arg_deC"/>
    <property type="match status" value="1"/>
</dbReference>
<dbReference type="InterPro" id="IPR022657">
    <property type="entry name" value="De-COase2_CS"/>
</dbReference>
<keyword evidence="6 13" id="KW-0456">Lyase</keyword>
<dbReference type="InterPro" id="IPR002986">
    <property type="entry name" value="DAP_deCOOHase_LysA"/>
</dbReference>
<dbReference type="SUPFAM" id="SSF51419">
    <property type="entry name" value="PLP-binding barrel"/>
    <property type="match status" value="1"/>
</dbReference>
<evidence type="ECO:0000256" key="3">
    <source>
        <dbReference type="ARBA" id="ARBA00022793"/>
    </source>
</evidence>
<dbReference type="PANTHER" id="PTHR43727">
    <property type="entry name" value="DIAMINOPIMELATE DECARBOXYLASE"/>
    <property type="match status" value="1"/>
</dbReference>
<evidence type="ECO:0000256" key="9">
    <source>
        <dbReference type="ARBA" id="ARBA00060983"/>
    </source>
</evidence>
<dbReference type="NCBIfam" id="TIGR01048">
    <property type="entry name" value="lysA"/>
    <property type="match status" value="1"/>
</dbReference>
<evidence type="ECO:0000256" key="1">
    <source>
        <dbReference type="ARBA" id="ARBA00001933"/>
    </source>
</evidence>
<dbReference type="Pfam" id="PF02784">
    <property type="entry name" value="Orn_Arg_deC_N"/>
    <property type="match status" value="1"/>
</dbReference>
<dbReference type="GO" id="GO:0008836">
    <property type="term" value="F:diaminopimelate decarboxylase activity"/>
    <property type="evidence" value="ECO:0007669"/>
    <property type="project" value="UniProtKB-EC"/>
</dbReference>
<sequence length="411" mass="45073">MWAEDVDIVANIGRWQTPCYVYSRATIERHWKAFDSALGAQPHLVCYAVKANSNLAVLNVLAKLGSGFDIVSVGELERVLKAGGSADKIVFSGVGKNAEEMHRALDVGIRCFNVESQAELLLLEQVAAEKNVQAPVSLRVNPDVDAKTHPYISTGLKDNKFGIAIADAAEVYQTIADSAHLKVEGVDCHIGSQLTEVKPFVDALDRVLALVDNLAEKNIHLHHLDLGGGLGIRYQDEKPPLPEEQMVAVLQRLQEREFTKDIEILIEPGRAIVGNAGVLLTRVQYLKNNEEKNFAIVDAAMNDLMRPALYQAWQAIVPVIENSQQLSKIYDVVGPICETGDFLGKARELAIAQGDLLAILSAGAYGFTMSSNYNSRPRVAEIMVDGTAHHVVRKRESIEQLFENETVLDDG</sequence>
<accession>A0A3B0WPV4</accession>
<evidence type="ECO:0000259" key="11">
    <source>
        <dbReference type="Pfam" id="PF00278"/>
    </source>
</evidence>
<evidence type="ECO:0000256" key="2">
    <source>
        <dbReference type="ARBA" id="ARBA00022605"/>
    </source>
</evidence>
<evidence type="ECO:0000256" key="4">
    <source>
        <dbReference type="ARBA" id="ARBA00022898"/>
    </source>
</evidence>
<dbReference type="PROSITE" id="PS00878">
    <property type="entry name" value="ODR_DC_2_1"/>
    <property type="match status" value="1"/>
</dbReference>
<dbReference type="GO" id="GO:0009089">
    <property type="term" value="P:lysine biosynthetic process via diaminopimelate"/>
    <property type="evidence" value="ECO:0007669"/>
    <property type="project" value="InterPro"/>
</dbReference>
<evidence type="ECO:0000256" key="10">
    <source>
        <dbReference type="ARBA" id="ARBA00066427"/>
    </source>
</evidence>
<dbReference type="HAMAP" id="MF_02120">
    <property type="entry name" value="LysA"/>
    <property type="match status" value="1"/>
</dbReference>
<name>A0A3B0WPV4_9ZZZZ</name>
<comment type="cofactor">
    <cofactor evidence="1">
        <name>pyridoxal 5'-phosphate</name>
        <dbReference type="ChEBI" id="CHEBI:597326"/>
    </cofactor>
</comment>
<dbReference type="InterPro" id="IPR022643">
    <property type="entry name" value="De-COase2_C"/>
</dbReference>
<dbReference type="PANTHER" id="PTHR43727:SF2">
    <property type="entry name" value="GROUP IV DECARBOXYLASE"/>
    <property type="match status" value="1"/>
</dbReference>
<evidence type="ECO:0000256" key="5">
    <source>
        <dbReference type="ARBA" id="ARBA00023154"/>
    </source>
</evidence>
<dbReference type="EMBL" id="UOFD01000079">
    <property type="protein sequence ID" value="VAW54650.1"/>
    <property type="molecule type" value="Genomic_DNA"/>
</dbReference>
<dbReference type="FunFam" id="3.20.20.10:FF:000003">
    <property type="entry name" value="Diaminopimelate decarboxylase"/>
    <property type="match status" value="1"/>
</dbReference>
<dbReference type="FunFam" id="2.40.37.10:FF:000003">
    <property type="entry name" value="Diaminopimelate decarboxylase"/>
    <property type="match status" value="1"/>
</dbReference>
<comment type="pathway">
    <text evidence="8">Amino-acid biosynthesis; L-lysine biosynthesis via DAP pathway; L-lysine from DL-2,6-diaminopimelate: step 1/1.</text>
</comment>
<dbReference type="PRINTS" id="PR01179">
    <property type="entry name" value="ODADCRBXLASE"/>
</dbReference>
<evidence type="ECO:0000313" key="13">
    <source>
        <dbReference type="EMBL" id="VAW54650.1"/>
    </source>
</evidence>
<dbReference type="Gene3D" id="3.20.20.10">
    <property type="entry name" value="Alanine racemase"/>
    <property type="match status" value="1"/>
</dbReference>
<dbReference type="AlphaFoldDB" id="A0A3B0WPV4"/>
<dbReference type="InterPro" id="IPR000183">
    <property type="entry name" value="Orn/DAP/Arg_de-COase"/>
</dbReference>
<reference evidence="13" key="1">
    <citation type="submission" date="2018-06" db="EMBL/GenBank/DDBJ databases">
        <authorList>
            <person name="Zhirakovskaya E."/>
        </authorList>
    </citation>
    <scope>NUCLEOTIDE SEQUENCE</scope>
</reference>
<evidence type="ECO:0000256" key="7">
    <source>
        <dbReference type="ARBA" id="ARBA00050464"/>
    </source>
</evidence>
<dbReference type="InterPro" id="IPR022653">
    <property type="entry name" value="De-COase2_pyr-phos_BS"/>
</dbReference>
<dbReference type="PRINTS" id="PR01181">
    <property type="entry name" value="DAPDCRBXLASE"/>
</dbReference>
<keyword evidence="3" id="KW-0210">Decarboxylase</keyword>
<protein>
    <recommendedName>
        <fullName evidence="10">diaminopimelate decarboxylase</fullName>
        <ecNumber evidence="10">4.1.1.20</ecNumber>
    </recommendedName>
</protein>
<comment type="similarity">
    <text evidence="9">Belongs to the Orn/Lys/Arg decarboxylase class-II family. LysA subfamily.</text>
</comment>
<dbReference type="SUPFAM" id="SSF50621">
    <property type="entry name" value="Alanine racemase C-terminal domain-like"/>
    <property type="match status" value="1"/>
</dbReference>
<dbReference type="InterPro" id="IPR029066">
    <property type="entry name" value="PLP-binding_barrel"/>
</dbReference>
<feature type="domain" description="Orn/DAP/Arg decarboxylase 2 C-terminal" evidence="11">
    <location>
        <begin position="19"/>
        <end position="363"/>
    </location>
</feature>
<keyword evidence="4" id="KW-0663">Pyridoxal phosphate</keyword>
<dbReference type="Gene3D" id="2.40.37.10">
    <property type="entry name" value="Lyase, Ornithine Decarboxylase, Chain A, domain 1"/>
    <property type="match status" value="1"/>
</dbReference>
<keyword evidence="2" id="KW-0028">Amino-acid biosynthesis</keyword>
<dbReference type="InterPro" id="IPR022644">
    <property type="entry name" value="De-COase2_N"/>
</dbReference>
<evidence type="ECO:0000256" key="8">
    <source>
        <dbReference type="ARBA" id="ARBA00060643"/>
    </source>
</evidence>
<dbReference type="CDD" id="cd06828">
    <property type="entry name" value="PLPDE_III_DapDC"/>
    <property type="match status" value="1"/>
</dbReference>
<proteinExistence type="inferred from homology"/>
<gene>
    <name evidence="13" type="ORF">MNBD_GAMMA06-524</name>
</gene>
<dbReference type="EC" id="4.1.1.20" evidence="10"/>
<feature type="domain" description="Orn/DAP/Arg decarboxylase 2 N-terminal" evidence="12">
    <location>
        <begin position="25"/>
        <end position="274"/>
    </location>
</feature>